<dbReference type="EMBL" id="JAHMHR010000056">
    <property type="protein sequence ID" value="KAK1659755.1"/>
    <property type="molecule type" value="Genomic_DNA"/>
</dbReference>
<protein>
    <submittedName>
        <fullName evidence="7">G1/S-specific cyclin</fullName>
    </submittedName>
</protein>
<dbReference type="InterPro" id="IPR048258">
    <property type="entry name" value="Cyclins_cyclin-box"/>
</dbReference>
<proteinExistence type="inferred from homology"/>
<dbReference type="RefSeq" id="XP_060424519.1">
    <property type="nucleotide sequence ID" value="XM_060575985.1"/>
</dbReference>
<dbReference type="InterPro" id="IPR013763">
    <property type="entry name" value="Cyclin-like_dom"/>
</dbReference>
<dbReference type="Proteomes" id="UP001224890">
    <property type="component" value="Unassembled WGS sequence"/>
</dbReference>
<comment type="caution">
    <text evidence="7">The sequence shown here is derived from an EMBL/GenBank/DDBJ whole genome shotgun (WGS) entry which is preliminary data.</text>
</comment>
<evidence type="ECO:0000256" key="2">
    <source>
        <dbReference type="ARBA" id="ARBA00022618"/>
    </source>
</evidence>
<dbReference type="SUPFAM" id="SSF47954">
    <property type="entry name" value="Cyclin-like"/>
    <property type="match status" value="1"/>
</dbReference>
<feature type="domain" description="Cyclin-like" evidence="6">
    <location>
        <begin position="73"/>
        <end position="162"/>
    </location>
</feature>
<accession>A0AAJ0AF13</accession>
<dbReference type="InterPro" id="IPR036915">
    <property type="entry name" value="Cyclin-like_sf"/>
</dbReference>
<dbReference type="GO" id="GO:0044843">
    <property type="term" value="P:cell cycle G1/S phase transition"/>
    <property type="evidence" value="ECO:0007669"/>
    <property type="project" value="UniProtKB-ARBA"/>
</dbReference>
<dbReference type="InterPro" id="IPR006671">
    <property type="entry name" value="Cyclin_N"/>
</dbReference>
<evidence type="ECO:0000313" key="7">
    <source>
        <dbReference type="EMBL" id="KAK1659755.1"/>
    </source>
</evidence>
<dbReference type="AlphaFoldDB" id="A0AAJ0AF13"/>
<dbReference type="Gene3D" id="1.10.472.10">
    <property type="entry name" value="Cyclin-like"/>
    <property type="match status" value="2"/>
</dbReference>
<keyword evidence="3 5" id="KW-0195">Cyclin</keyword>
<evidence type="ECO:0000256" key="4">
    <source>
        <dbReference type="ARBA" id="ARBA00023306"/>
    </source>
</evidence>
<sequence length="236" mass="27208">MRKVLKRDATELGSPDEVPIAKRQRVSLSRTHELNVEYSQDILKYMKHIEAQTMPDMSRFPAGIKEMRPDIVRYLQVAHAMLGLLPETLFLSVNIVDRFCCEQSFCGKAYYKLISCTALWIASKYIEEKERVPSLQRLMWFIPEGCYREKRLFVRLEMDILTELKWRVNHPTPYFFIQLLEMDDDNEAAVRELAVDICKANLANNDLIGARSSVLARQCLLFAGDGLLSVNGQSGR</sequence>
<keyword evidence="4" id="KW-0131">Cell cycle</keyword>
<dbReference type="SMART" id="SM00385">
    <property type="entry name" value="CYCLIN"/>
    <property type="match status" value="1"/>
</dbReference>
<dbReference type="FunFam" id="1.10.472.10:FF:000010">
    <property type="entry name" value="G1/S-specific cyclin Cln1"/>
    <property type="match status" value="1"/>
</dbReference>
<dbReference type="PANTHER" id="PTHR10177">
    <property type="entry name" value="CYCLINS"/>
    <property type="match status" value="1"/>
</dbReference>
<organism evidence="7 8">
    <name type="scientific">Colletotrichum godetiae</name>
    <dbReference type="NCBI Taxonomy" id="1209918"/>
    <lineage>
        <taxon>Eukaryota</taxon>
        <taxon>Fungi</taxon>
        <taxon>Dikarya</taxon>
        <taxon>Ascomycota</taxon>
        <taxon>Pezizomycotina</taxon>
        <taxon>Sordariomycetes</taxon>
        <taxon>Hypocreomycetidae</taxon>
        <taxon>Glomerellales</taxon>
        <taxon>Glomerellaceae</taxon>
        <taxon>Colletotrichum</taxon>
        <taxon>Colletotrichum acutatum species complex</taxon>
    </lineage>
</organism>
<keyword evidence="8" id="KW-1185">Reference proteome</keyword>
<name>A0AAJ0AF13_9PEZI</name>
<dbReference type="GO" id="GO:0051726">
    <property type="term" value="P:regulation of cell cycle"/>
    <property type="evidence" value="ECO:0007669"/>
    <property type="project" value="UniProtKB-ARBA"/>
</dbReference>
<evidence type="ECO:0000256" key="1">
    <source>
        <dbReference type="ARBA" id="ARBA00008742"/>
    </source>
</evidence>
<evidence type="ECO:0000313" key="8">
    <source>
        <dbReference type="Proteomes" id="UP001224890"/>
    </source>
</evidence>
<dbReference type="GO" id="GO:0016538">
    <property type="term" value="F:cyclin-dependent protein serine/threonine kinase regulator activity"/>
    <property type="evidence" value="ECO:0007669"/>
    <property type="project" value="UniProtKB-ARBA"/>
</dbReference>
<dbReference type="InterPro" id="IPR039361">
    <property type="entry name" value="Cyclin"/>
</dbReference>
<reference evidence="7" key="1">
    <citation type="submission" date="2021-06" db="EMBL/GenBank/DDBJ databases">
        <title>Comparative genomics, transcriptomics and evolutionary studies reveal genomic signatures of adaptation to plant cell wall in hemibiotrophic fungi.</title>
        <authorList>
            <consortium name="DOE Joint Genome Institute"/>
            <person name="Baroncelli R."/>
            <person name="Diaz J.F."/>
            <person name="Benocci T."/>
            <person name="Peng M."/>
            <person name="Battaglia E."/>
            <person name="Haridas S."/>
            <person name="Andreopoulos W."/>
            <person name="Labutti K."/>
            <person name="Pangilinan J."/>
            <person name="Floch G.L."/>
            <person name="Makela M.R."/>
            <person name="Henrissat B."/>
            <person name="Grigoriev I.V."/>
            <person name="Crouch J.A."/>
            <person name="De Vries R.P."/>
            <person name="Sukno S.A."/>
            <person name="Thon M.R."/>
        </authorList>
    </citation>
    <scope>NUCLEOTIDE SEQUENCE</scope>
    <source>
        <strain evidence="7">CBS 193.32</strain>
    </source>
</reference>
<dbReference type="GeneID" id="85460511"/>
<dbReference type="PROSITE" id="PS00292">
    <property type="entry name" value="CYCLINS"/>
    <property type="match status" value="1"/>
</dbReference>
<comment type="similarity">
    <text evidence="1 5">Belongs to the cyclin family.</text>
</comment>
<evidence type="ECO:0000256" key="5">
    <source>
        <dbReference type="RuleBase" id="RU000383"/>
    </source>
</evidence>
<evidence type="ECO:0000256" key="3">
    <source>
        <dbReference type="ARBA" id="ARBA00023127"/>
    </source>
</evidence>
<gene>
    <name evidence="7" type="ORF">BDP55DRAFT_678358</name>
</gene>
<dbReference type="Pfam" id="PF00134">
    <property type="entry name" value="Cyclin_N"/>
    <property type="match status" value="1"/>
</dbReference>
<keyword evidence="2" id="KW-0132">Cell division</keyword>
<evidence type="ECO:0000259" key="6">
    <source>
        <dbReference type="SMART" id="SM00385"/>
    </source>
</evidence>
<dbReference type="GO" id="GO:0051301">
    <property type="term" value="P:cell division"/>
    <property type="evidence" value="ECO:0007669"/>
    <property type="project" value="UniProtKB-KW"/>
</dbReference>